<feature type="region of interest" description="Disordered" evidence="1">
    <location>
        <begin position="372"/>
        <end position="408"/>
    </location>
</feature>
<feature type="region of interest" description="Disordered" evidence="1">
    <location>
        <begin position="200"/>
        <end position="229"/>
    </location>
</feature>
<feature type="region of interest" description="Disordered" evidence="1">
    <location>
        <begin position="737"/>
        <end position="765"/>
    </location>
</feature>
<feature type="region of interest" description="Disordered" evidence="1">
    <location>
        <begin position="778"/>
        <end position="830"/>
    </location>
</feature>
<dbReference type="OrthoDB" id="200138at2759"/>
<dbReference type="EMBL" id="BRXY01000320">
    <property type="protein sequence ID" value="GMH86850.1"/>
    <property type="molecule type" value="Genomic_DNA"/>
</dbReference>
<reference evidence="3" key="1">
    <citation type="journal article" date="2023" name="Commun. Biol.">
        <title>Genome analysis of Parmales, the sister group of diatoms, reveals the evolutionary specialization of diatoms from phago-mixotrophs to photoautotrophs.</title>
        <authorList>
            <person name="Ban H."/>
            <person name="Sato S."/>
            <person name="Yoshikawa S."/>
            <person name="Yamada K."/>
            <person name="Nakamura Y."/>
            <person name="Ichinomiya M."/>
            <person name="Sato N."/>
            <person name="Blanc-Mathieu R."/>
            <person name="Endo H."/>
            <person name="Kuwata A."/>
            <person name="Ogata H."/>
        </authorList>
    </citation>
    <scope>NUCLEOTIDE SEQUENCE [LARGE SCALE GENOMIC DNA]</scope>
    <source>
        <strain evidence="3">NIES 3701</strain>
    </source>
</reference>
<feature type="region of interest" description="Disordered" evidence="1">
    <location>
        <begin position="1256"/>
        <end position="1322"/>
    </location>
</feature>
<feature type="compositionally biased region" description="Basic and acidic residues" evidence="1">
    <location>
        <begin position="1029"/>
        <end position="1043"/>
    </location>
</feature>
<feature type="compositionally biased region" description="Basic and acidic residues" evidence="1">
    <location>
        <begin position="740"/>
        <end position="759"/>
    </location>
</feature>
<proteinExistence type="predicted"/>
<organism evidence="2 3">
    <name type="scientific">Triparma strigata</name>
    <dbReference type="NCBI Taxonomy" id="1606541"/>
    <lineage>
        <taxon>Eukaryota</taxon>
        <taxon>Sar</taxon>
        <taxon>Stramenopiles</taxon>
        <taxon>Ochrophyta</taxon>
        <taxon>Bolidophyceae</taxon>
        <taxon>Parmales</taxon>
        <taxon>Triparmaceae</taxon>
        <taxon>Triparma</taxon>
    </lineage>
</organism>
<feature type="compositionally biased region" description="Polar residues" evidence="1">
    <location>
        <begin position="204"/>
        <end position="226"/>
    </location>
</feature>
<accession>A0A9W7BF95</accession>
<gene>
    <name evidence="2" type="ORF">TrST_g12248</name>
</gene>
<feature type="region of interest" description="Disordered" evidence="1">
    <location>
        <begin position="527"/>
        <end position="548"/>
    </location>
</feature>
<feature type="compositionally biased region" description="Basic and acidic residues" evidence="1">
    <location>
        <begin position="450"/>
        <end position="472"/>
    </location>
</feature>
<feature type="compositionally biased region" description="Basic and acidic residues" evidence="1">
    <location>
        <begin position="609"/>
        <end position="623"/>
    </location>
</feature>
<name>A0A9W7BF95_9STRA</name>
<feature type="region of interest" description="Disordered" evidence="1">
    <location>
        <begin position="1082"/>
        <end position="1109"/>
    </location>
</feature>
<comment type="caution">
    <text evidence="2">The sequence shown here is derived from an EMBL/GenBank/DDBJ whole genome shotgun (WGS) entry which is preliminary data.</text>
</comment>
<protein>
    <submittedName>
        <fullName evidence="2">Uncharacterized protein</fullName>
    </submittedName>
</protein>
<feature type="region of interest" description="Disordered" evidence="1">
    <location>
        <begin position="906"/>
        <end position="930"/>
    </location>
</feature>
<keyword evidence="3" id="KW-1185">Reference proteome</keyword>
<dbReference type="Proteomes" id="UP001165085">
    <property type="component" value="Unassembled WGS sequence"/>
</dbReference>
<feature type="compositionally biased region" description="Basic and acidic residues" evidence="1">
    <location>
        <begin position="536"/>
        <end position="548"/>
    </location>
</feature>
<feature type="region of interest" description="Disordered" evidence="1">
    <location>
        <begin position="251"/>
        <end position="316"/>
    </location>
</feature>
<evidence type="ECO:0000256" key="1">
    <source>
        <dbReference type="SAM" id="MobiDB-lite"/>
    </source>
</evidence>
<sequence>MEDVQANEGEINHDLNGMKVVLSAPASLASVALGEDHTSLASRAKCFILVREQINDSGFGFHITVNVDRATPNAQGGPTGRRMSTSFRHILVQKENVIELVKKWKAQGYTEKTGGDASGPAGRRNAQFFDGRAVDAEMRAWIDTGVPPSRGSMLRFIIWRLELSDGHDGGLKLSDSEGMEHVPLRKNSFTVSQKQEKMLAMSSRRGSTATSYRPPSVESSNANTPEGANRTLDAAPELLKLVKEPPEILEDEVVTHKPFQKPSKANTKAEEKEEKKEGEAEMEEAKPVNMKPFSYKKSANRSPSHPPVASKKLVGKFPPRRNSVSVIPKSIVEQTGGAAFVAGGPVLKSASNTPRDTSPVFVAAAPPAASAVVASPEPGPPPTPANTPAVAAGGGKGSKGHRRQATKVHEEDAVDLEEAFKRKNFGVGPSEDLRREARITDAGQTASDIAKLREKHGEGPCRHANRDNDTRRDAHKVHHNEAAELEEDLLRKNFGQGPVEEPSRRDARITDAGRTKLDIEKLTEKLGKVPLGPQEEEARDKDTRRGGERVHHDDAVDLEELLHHKNYGVGPQDVPTRRDARITDAGKTAAEIKILKEKVGPQEGPQETPQRDLEIRRDGERMKQDDAKELEKLIKSENYGSGPQDEAVRRDARLTDAGKTAEEARLLAQKYGDGPEEARQRGIDIRRDAELVSQEDAVEVEAELLKANVGKGPQDVALRKDARITDAGLTAAKVQQLKLKHGEGPAEEKSRTLEERRGGELVPDEDAVEMEALFLKKNYGSGPKDDGVRREARRTDLGKTREAISKLGVGDGPQEEAQRGANLRRGGLEENETRLGVAMDHIQHGEGPKQGASRRDARTTDFNGTRSIIDKLVEADEEGLLSGPKDVPLRKEALSSMNFEDRDALLGWEGTPTGDNGRNDGVKDARKRASPELTVNTARNPALMRLGLTGDGSDSPLTPNTTSALAFFGVDDEEGKRRRSKVMGLPVKEVVEIKGTPERKKIKKASPMTPNTTSTLAFFGAGTPQSKGEVVKRKEDAEARIAERGNQSRSPSPPEAEVESERGINGSHVIFNDVPKAFPKGKAGAGAGEVKFSPKPEPTFHVPPEESALPEEVELDKFLDNGWLDNSDIEVRAIDPHFDPSATIANSKAMRPDTAPAGMIKLPKSFDFGTHREEDFAFAGTSGSGGVGGVGSGNVGARLRGGAGSPNSTLNIKSMGQTTGGGALEEMRKAALPRDILTRQKNIKKQRDARTFRAVSNPFRFPGPPNPTGVSFGPAWTSPTAPSKKKSSRNASKWSYDRHGRRHRSKKLPQPSPGSDTDGLGLSPEIYLQNGMDVLTWSGAHLKTSPYLRLVPWEGTGISSLDFPEALSLLGIKNLPSKSTTALFEHLSCGRSTLPISSVLYALIDLKKFRTRIVKSLIGTRSLDFVMRKFKPYDLRETDKVESIVSQRHVKIVLEELELEVEDWEVKGLCYKVNDGRKIGKTEIVKVEKLVELLRGMSRKGEGGGEGFEREEVSKEEVKAIAENPERYLKEMDRLQKKMNRMIEKEIGLPGI</sequence>
<feature type="region of interest" description="Disordered" evidence="1">
    <location>
        <begin position="595"/>
        <end position="623"/>
    </location>
</feature>
<feature type="compositionally biased region" description="Basic and acidic residues" evidence="1">
    <location>
        <begin position="917"/>
        <end position="930"/>
    </location>
</feature>
<feature type="compositionally biased region" description="Basic and acidic residues" evidence="1">
    <location>
        <begin position="267"/>
        <end position="286"/>
    </location>
</feature>
<feature type="compositionally biased region" description="Basic and acidic residues" evidence="1">
    <location>
        <begin position="783"/>
        <end position="804"/>
    </location>
</feature>
<feature type="region of interest" description="Disordered" evidence="1">
    <location>
        <begin position="441"/>
        <end position="475"/>
    </location>
</feature>
<evidence type="ECO:0000313" key="2">
    <source>
        <dbReference type="EMBL" id="GMH86850.1"/>
    </source>
</evidence>
<evidence type="ECO:0000313" key="3">
    <source>
        <dbReference type="Proteomes" id="UP001165085"/>
    </source>
</evidence>
<feature type="region of interest" description="Disordered" evidence="1">
    <location>
        <begin position="998"/>
        <end position="1064"/>
    </location>
</feature>